<reference evidence="3" key="1">
    <citation type="submission" date="2016-10" db="EMBL/GenBank/DDBJ databases">
        <authorList>
            <person name="Varghese N."/>
            <person name="Submissions S."/>
        </authorList>
    </citation>
    <scope>NUCLEOTIDE SEQUENCE [LARGE SCALE GENOMIC DNA]</scope>
    <source>
        <strain evidence="3">DSM 26922</strain>
    </source>
</reference>
<feature type="chain" id="PRO_5011719453" description="Tat (Twin-arginine translocation) pathway signal sequence" evidence="1">
    <location>
        <begin position="30"/>
        <end position="146"/>
    </location>
</feature>
<dbReference type="RefSeq" id="WP_244508684.1">
    <property type="nucleotide sequence ID" value="NZ_FNOI01000010.1"/>
</dbReference>
<name>A0A1H3DA96_9RHOB</name>
<feature type="signal peptide" evidence="1">
    <location>
        <begin position="1"/>
        <end position="29"/>
    </location>
</feature>
<gene>
    <name evidence="2" type="ORF">SAMN04488001_0081</name>
</gene>
<evidence type="ECO:0008006" key="4">
    <source>
        <dbReference type="Google" id="ProtNLM"/>
    </source>
</evidence>
<dbReference type="Proteomes" id="UP000199441">
    <property type="component" value="Unassembled WGS sequence"/>
</dbReference>
<evidence type="ECO:0000313" key="3">
    <source>
        <dbReference type="Proteomes" id="UP000199441"/>
    </source>
</evidence>
<dbReference type="AlphaFoldDB" id="A0A1H3DA96"/>
<accession>A0A1H3DA96</accession>
<organism evidence="2 3">
    <name type="scientific">Litoreibacter albidus</name>
    <dbReference type="NCBI Taxonomy" id="670155"/>
    <lineage>
        <taxon>Bacteria</taxon>
        <taxon>Pseudomonadati</taxon>
        <taxon>Pseudomonadota</taxon>
        <taxon>Alphaproteobacteria</taxon>
        <taxon>Rhodobacterales</taxon>
        <taxon>Roseobacteraceae</taxon>
        <taxon>Litoreibacter</taxon>
    </lineage>
</organism>
<proteinExistence type="predicted"/>
<protein>
    <recommendedName>
        <fullName evidence="4">Tat (Twin-arginine translocation) pathway signal sequence</fullName>
    </recommendedName>
</protein>
<dbReference type="EMBL" id="FNOI01000010">
    <property type="protein sequence ID" value="SDX63321.1"/>
    <property type="molecule type" value="Genomic_DNA"/>
</dbReference>
<keyword evidence="1" id="KW-0732">Signal</keyword>
<keyword evidence="3" id="KW-1185">Reference proteome</keyword>
<evidence type="ECO:0000313" key="2">
    <source>
        <dbReference type="EMBL" id="SDX63321.1"/>
    </source>
</evidence>
<dbReference type="STRING" id="670155.SAMN04488001_0081"/>
<sequence>MRQLTKSIFNATATAALASVLAFANPALAQSGNFALELNTATDIGDGCQLTYVATNNTGIALVETAYQVALFDENSLVTGTLVLEFGALPVGKTKVVQFNLAGKKCASISRILINDVSACKSADGTHDFCMSGLITNSRGDIQLGV</sequence>
<evidence type="ECO:0000256" key="1">
    <source>
        <dbReference type="SAM" id="SignalP"/>
    </source>
</evidence>